<dbReference type="AlphaFoldDB" id="A0A1T2KW81"/>
<evidence type="ECO:0000256" key="5">
    <source>
        <dbReference type="ARBA" id="ARBA00022729"/>
    </source>
</evidence>
<organism evidence="9 10">
    <name type="scientific">Solemya velesiana gill symbiont</name>
    <dbReference type="NCBI Taxonomy" id="1918948"/>
    <lineage>
        <taxon>Bacteria</taxon>
        <taxon>Pseudomonadati</taxon>
        <taxon>Pseudomonadota</taxon>
        <taxon>Gammaproteobacteria</taxon>
        <taxon>sulfur-oxidizing symbionts</taxon>
    </lineage>
</organism>
<evidence type="ECO:0000256" key="3">
    <source>
        <dbReference type="ARBA" id="ARBA00022452"/>
    </source>
</evidence>
<sequence>LFAMPHYIKLHNSIVNFTRDPLGMGVGYYEGEKAIAVGYKSRFNNRMSFSTGIGRSRGNTTANVGVGFSW</sequence>
<evidence type="ECO:0000256" key="6">
    <source>
        <dbReference type="ARBA" id="ARBA00023136"/>
    </source>
</evidence>
<name>A0A1T2KW81_9GAMM</name>
<dbReference type="GO" id="GO:0009279">
    <property type="term" value="C:cell outer membrane"/>
    <property type="evidence" value="ECO:0007669"/>
    <property type="project" value="UniProtKB-SubCell"/>
</dbReference>
<dbReference type="RefSeq" id="WP_172838757.1">
    <property type="nucleotide sequence ID" value="NZ_MPRJ01000017.1"/>
</dbReference>
<dbReference type="GO" id="GO:0009986">
    <property type="term" value="C:cell surface"/>
    <property type="evidence" value="ECO:0007669"/>
    <property type="project" value="UniProtKB-SubCell"/>
</dbReference>
<evidence type="ECO:0000313" key="10">
    <source>
        <dbReference type="Proteomes" id="UP000190896"/>
    </source>
</evidence>
<feature type="domain" description="Trimeric autotransporter adhesin YadA-like C-terminal membrane anchor" evidence="8">
    <location>
        <begin position="22"/>
        <end position="70"/>
    </location>
</feature>
<keyword evidence="10" id="KW-1185">Reference proteome</keyword>
<dbReference type="InterPro" id="IPR005594">
    <property type="entry name" value="YadA_C"/>
</dbReference>
<evidence type="ECO:0000313" key="9">
    <source>
        <dbReference type="EMBL" id="OOZ37118.1"/>
    </source>
</evidence>
<proteinExistence type="predicted"/>
<gene>
    <name evidence="9" type="ORF">BOW51_03800</name>
</gene>
<dbReference type="InterPro" id="IPR045584">
    <property type="entry name" value="Pilin-like"/>
</dbReference>
<protein>
    <recommendedName>
        <fullName evidence="8">Trimeric autotransporter adhesin YadA-like C-terminal membrane anchor domain-containing protein</fullName>
    </recommendedName>
</protein>
<feature type="non-terminal residue" evidence="9">
    <location>
        <position position="1"/>
    </location>
</feature>
<accession>A0A1T2KW81</accession>
<evidence type="ECO:0000256" key="4">
    <source>
        <dbReference type="ARBA" id="ARBA00022692"/>
    </source>
</evidence>
<comment type="subcellular location">
    <subcellularLocation>
        <location evidence="2">Cell outer membrane</location>
    </subcellularLocation>
    <subcellularLocation>
        <location evidence="1">Cell surface</location>
    </subcellularLocation>
</comment>
<keyword evidence="5" id="KW-0732">Signal</keyword>
<evidence type="ECO:0000256" key="7">
    <source>
        <dbReference type="ARBA" id="ARBA00023237"/>
    </source>
</evidence>
<dbReference type="EMBL" id="MPRJ01000017">
    <property type="protein sequence ID" value="OOZ37118.1"/>
    <property type="molecule type" value="Genomic_DNA"/>
</dbReference>
<dbReference type="Proteomes" id="UP000190896">
    <property type="component" value="Unassembled WGS sequence"/>
</dbReference>
<dbReference type="Gene3D" id="3.30.1300.30">
    <property type="entry name" value="GSPII I/J protein-like"/>
    <property type="match status" value="1"/>
</dbReference>
<evidence type="ECO:0000256" key="1">
    <source>
        <dbReference type="ARBA" id="ARBA00004241"/>
    </source>
</evidence>
<keyword evidence="7" id="KW-0998">Cell outer membrane</keyword>
<keyword evidence="6" id="KW-0472">Membrane</keyword>
<reference evidence="9 10" key="1">
    <citation type="submission" date="2016-11" db="EMBL/GenBank/DDBJ databases">
        <title>Mixed transmission modes and dynamic genome evolution in an obligate animal-bacterial symbiosis.</title>
        <authorList>
            <person name="Russell S.L."/>
            <person name="Corbett-Detig R.B."/>
            <person name="Cavanaugh C.M."/>
        </authorList>
    </citation>
    <scope>NUCLEOTIDE SEQUENCE [LARGE SCALE GENOMIC DNA]</scope>
    <source>
        <strain evidence="9">Se-Cadez</strain>
    </source>
</reference>
<dbReference type="Pfam" id="PF03895">
    <property type="entry name" value="YadA_anchor"/>
    <property type="match status" value="1"/>
</dbReference>
<dbReference type="SUPFAM" id="SSF54523">
    <property type="entry name" value="Pili subunits"/>
    <property type="match status" value="1"/>
</dbReference>
<evidence type="ECO:0000256" key="2">
    <source>
        <dbReference type="ARBA" id="ARBA00004442"/>
    </source>
</evidence>
<comment type="caution">
    <text evidence="9">The sequence shown here is derived from an EMBL/GenBank/DDBJ whole genome shotgun (WGS) entry which is preliminary data.</text>
</comment>
<evidence type="ECO:0000259" key="8">
    <source>
        <dbReference type="Pfam" id="PF03895"/>
    </source>
</evidence>
<keyword evidence="3" id="KW-1134">Transmembrane beta strand</keyword>
<keyword evidence="4" id="KW-0812">Transmembrane</keyword>